<keyword evidence="4" id="KW-0238">DNA-binding</keyword>
<feature type="compositionally biased region" description="Polar residues" evidence="7">
    <location>
        <begin position="1044"/>
        <end position="1053"/>
    </location>
</feature>
<keyword evidence="2" id="KW-0862">Zinc</keyword>
<feature type="compositionally biased region" description="Basic and acidic residues" evidence="7">
    <location>
        <begin position="211"/>
        <end position="232"/>
    </location>
</feature>
<feature type="compositionally biased region" description="Polar residues" evidence="7">
    <location>
        <begin position="697"/>
        <end position="710"/>
    </location>
</feature>
<dbReference type="GO" id="GO:0008270">
    <property type="term" value="F:zinc ion binding"/>
    <property type="evidence" value="ECO:0007669"/>
    <property type="project" value="InterPro"/>
</dbReference>
<protein>
    <recommendedName>
        <fullName evidence="8">Zn(2)-C6 fungal-type domain-containing protein</fullName>
    </recommendedName>
</protein>
<feature type="domain" description="Zn(2)-C6 fungal-type" evidence="8">
    <location>
        <begin position="251"/>
        <end position="279"/>
    </location>
</feature>
<evidence type="ECO:0000256" key="3">
    <source>
        <dbReference type="ARBA" id="ARBA00023015"/>
    </source>
</evidence>
<dbReference type="PANTHER" id="PTHR37534:SF40">
    <property type="entry name" value="ZN(2)-C6 FUNGAL-TYPE DOMAIN-CONTAINING PROTEIN"/>
    <property type="match status" value="1"/>
</dbReference>
<dbReference type="InterPro" id="IPR021858">
    <property type="entry name" value="Fun_TF"/>
</dbReference>
<evidence type="ECO:0000313" key="10">
    <source>
        <dbReference type="Proteomes" id="UP000094444"/>
    </source>
</evidence>
<name>A0A2P5I335_DIAHE</name>
<dbReference type="Pfam" id="PF00172">
    <property type="entry name" value="Zn_clus"/>
    <property type="match status" value="1"/>
</dbReference>
<evidence type="ECO:0000259" key="8">
    <source>
        <dbReference type="PROSITE" id="PS50048"/>
    </source>
</evidence>
<dbReference type="SUPFAM" id="SSF57701">
    <property type="entry name" value="Zn2/Cys6 DNA-binding domain"/>
    <property type="match status" value="1"/>
</dbReference>
<dbReference type="Gene3D" id="4.10.240.10">
    <property type="entry name" value="Zn(2)-C6 fungal-type DNA-binding domain"/>
    <property type="match status" value="1"/>
</dbReference>
<feature type="region of interest" description="Disordered" evidence="7">
    <location>
        <begin position="412"/>
        <end position="434"/>
    </location>
</feature>
<keyword evidence="5" id="KW-0804">Transcription</keyword>
<evidence type="ECO:0000256" key="4">
    <source>
        <dbReference type="ARBA" id="ARBA00023125"/>
    </source>
</evidence>
<feature type="compositionally biased region" description="Basic and acidic residues" evidence="7">
    <location>
        <begin position="1097"/>
        <end position="1106"/>
    </location>
</feature>
<dbReference type="Proteomes" id="UP000094444">
    <property type="component" value="Unassembled WGS sequence"/>
</dbReference>
<feature type="compositionally biased region" description="Gly residues" evidence="7">
    <location>
        <begin position="1116"/>
        <end position="1125"/>
    </location>
</feature>
<organism evidence="9 10">
    <name type="scientific">Diaporthe helianthi</name>
    <dbReference type="NCBI Taxonomy" id="158607"/>
    <lineage>
        <taxon>Eukaryota</taxon>
        <taxon>Fungi</taxon>
        <taxon>Dikarya</taxon>
        <taxon>Ascomycota</taxon>
        <taxon>Pezizomycotina</taxon>
        <taxon>Sordariomycetes</taxon>
        <taxon>Sordariomycetidae</taxon>
        <taxon>Diaporthales</taxon>
        <taxon>Diaporthaceae</taxon>
        <taxon>Diaporthe</taxon>
    </lineage>
</organism>
<comment type="subcellular location">
    <subcellularLocation>
        <location evidence="1">Nucleus</location>
    </subcellularLocation>
</comment>
<keyword evidence="10" id="KW-1185">Reference proteome</keyword>
<dbReference type="InterPro" id="IPR001138">
    <property type="entry name" value="Zn2Cys6_DnaBD"/>
</dbReference>
<sequence length="1125" mass="121272">MAFEFIISFFAADNYSGSYHLPPPAPMALAHPPPSPRAPAPLIVYYTIRRCATARPSSRSPTPFHPEISVAVAAYGAPPGAASSGYGPDGGTVVAARQRHQSRSRGQHHPSIPPSPYSAHHHLPGPQPNPYSPYGIDDASPKYTTSASSGGGNYTTSPAPPGHFEIPAAKRQRVSDAVISRRPSQTASHSATANPRNSHVMDGQTRPTLPRAKEAPARREEAVSRGQSEGRELVPPSASPTVAKPKRVRTGCLTCRNRHLKCDEALPTCLNCQKSNRKCERGVRLNFIDLKVEQPPVLLPPVDWKVKFQDESRQIASEYVGGAAKYAKLASRPVSPLRATTAGEGTRPPRPGPAVDPSPSRVIESNRAAPFASNHAVYYPGRLSRSTHDQPFSGYEDQLAHTHSRKSSDAFLALSAGPTPGSSHSGGGGRAPSFGLGPLHDPYALLEEAYHSGYGYRSGDGSSVASSLVPQGVAASSSGSYRHATGSGAPDPHDGLMTPQSERTGERDYLNTPEEIHYMQVFIEDVAVWMDSLDNQKHFGRIIPYLALKSPMLLNAFFACGVKHLTLVSGGGYKDDKALYYYDTATTQLLRSLQNPERDTEECATTAVVLNVYEIMSERPAARMNHIAGARALIRECKWNAKSTGIGAACFWLNVGMEILSCLAYNWAIEWDPDHWGIDPNDLMHMTADSPSRESKASNSSEAGHRTTGTAPDELPLLLSSITGVGNEEIWVHRILYIVAKVANFRASIPRFQEPNPHDEQVKLQGRFQEWQQLKHWCDTWNTNCPRSLRPYGYLFAASTKSAFPNVWLIKRVAIVGRLFYHTAMCLLAQINPLKPPHHDDEESRIQQLHHAHQVCGIIAHTKDAGVSSVAIRSLAIAGAVLRDPREQNEVLAMVNRVFRITGWNLKGIVGELRRAWGWDPPDVPPSTATSTGPSLPPHNAPASVIAPAAQGGTLGAAAVLNQLFGPRDPPAQAPTHQRQDDARRTSQPPLPPVMAPAAVAAAAERHRHASLTSNPTPPVLPPYSLFSAGSASAAPPGAGSGARHSSITSSNHPSPPGRAHTPASVSSTAANAPTPPSRPMVNPLLAQADFNQPNHPYREWYKPPEKGSGPHHSFGSGGGGLWPY</sequence>
<dbReference type="PROSITE" id="PS50048">
    <property type="entry name" value="ZN2_CY6_FUNGAL_2"/>
    <property type="match status" value="1"/>
</dbReference>
<evidence type="ECO:0000256" key="5">
    <source>
        <dbReference type="ARBA" id="ARBA00023163"/>
    </source>
</evidence>
<dbReference type="GO" id="GO:0000976">
    <property type="term" value="F:transcription cis-regulatory region binding"/>
    <property type="evidence" value="ECO:0007669"/>
    <property type="project" value="TreeGrafter"/>
</dbReference>
<keyword evidence="3" id="KW-0805">Transcription regulation</keyword>
<dbReference type="EMBL" id="MAVT02000323">
    <property type="protein sequence ID" value="POS76884.1"/>
    <property type="molecule type" value="Genomic_DNA"/>
</dbReference>
<dbReference type="PROSITE" id="PS00463">
    <property type="entry name" value="ZN2_CY6_FUNGAL_1"/>
    <property type="match status" value="1"/>
</dbReference>
<dbReference type="STRING" id="158607.A0A2P5I335"/>
<dbReference type="CDD" id="cd00067">
    <property type="entry name" value="GAL4"/>
    <property type="match status" value="1"/>
</dbReference>
<keyword evidence="6" id="KW-0539">Nucleus</keyword>
<dbReference type="InterPro" id="IPR036864">
    <property type="entry name" value="Zn2-C6_fun-type_DNA-bd_sf"/>
</dbReference>
<dbReference type="AlphaFoldDB" id="A0A2P5I335"/>
<feature type="region of interest" description="Disordered" evidence="7">
    <location>
        <begin position="330"/>
        <end position="361"/>
    </location>
</feature>
<feature type="region of interest" description="Disordered" evidence="7">
    <location>
        <begin position="476"/>
        <end position="506"/>
    </location>
</feature>
<feature type="compositionally biased region" description="Low complexity" evidence="7">
    <location>
        <begin position="1028"/>
        <end position="1038"/>
    </location>
</feature>
<dbReference type="Pfam" id="PF11951">
    <property type="entry name" value="Fungal_trans_2"/>
    <property type="match status" value="1"/>
</dbReference>
<dbReference type="GO" id="GO:0005634">
    <property type="term" value="C:nucleus"/>
    <property type="evidence" value="ECO:0007669"/>
    <property type="project" value="UniProtKB-SubCell"/>
</dbReference>
<evidence type="ECO:0000256" key="6">
    <source>
        <dbReference type="ARBA" id="ARBA00023242"/>
    </source>
</evidence>
<proteinExistence type="predicted"/>
<dbReference type="SMART" id="SM00066">
    <property type="entry name" value="GAL4"/>
    <property type="match status" value="1"/>
</dbReference>
<evidence type="ECO:0000313" key="9">
    <source>
        <dbReference type="EMBL" id="POS76884.1"/>
    </source>
</evidence>
<dbReference type="InParanoid" id="A0A2P5I335"/>
<feature type="compositionally biased region" description="Basic residues" evidence="7">
    <location>
        <begin position="97"/>
        <end position="108"/>
    </location>
</feature>
<dbReference type="GO" id="GO:0000981">
    <property type="term" value="F:DNA-binding transcription factor activity, RNA polymerase II-specific"/>
    <property type="evidence" value="ECO:0007669"/>
    <property type="project" value="InterPro"/>
</dbReference>
<evidence type="ECO:0000256" key="2">
    <source>
        <dbReference type="ARBA" id="ARBA00022833"/>
    </source>
</evidence>
<comment type="caution">
    <text evidence="9">The sequence shown here is derived from an EMBL/GenBank/DDBJ whole genome shotgun (WGS) entry which is preliminary data.</text>
</comment>
<dbReference type="GO" id="GO:0045944">
    <property type="term" value="P:positive regulation of transcription by RNA polymerase II"/>
    <property type="evidence" value="ECO:0007669"/>
    <property type="project" value="TreeGrafter"/>
</dbReference>
<feature type="region of interest" description="Disordered" evidence="7">
    <location>
        <begin position="1094"/>
        <end position="1125"/>
    </location>
</feature>
<feature type="compositionally biased region" description="Polar residues" evidence="7">
    <location>
        <begin position="182"/>
        <end position="197"/>
    </location>
</feature>
<evidence type="ECO:0000256" key="7">
    <source>
        <dbReference type="SAM" id="MobiDB-lite"/>
    </source>
</evidence>
<accession>A0A2P5I335</accession>
<dbReference type="OrthoDB" id="4078573at2759"/>
<evidence type="ECO:0000256" key="1">
    <source>
        <dbReference type="ARBA" id="ARBA00004123"/>
    </source>
</evidence>
<dbReference type="PANTHER" id="PTHR37534">
    <property type="entry name" value="TRANSCRIPTIONAL ACTIVATOR PROTEIN UGA3"/>
    <property type="match status" value="1"/>
</dbReference>
<reference evidence="9" key="1">
    <citation type="submission" date="2017-09" db="EMBL/GenBank/DDBJ databases">
        <title>Polyketide synthases of a Diaporthe helianthi virulent isolate.</title>
        <authorList>
            <person name="Baroncelli R."/>
        </authorList>
    </citation>
    <scope>NUCLEOTIDE SEQUENCE [LARGE SCALE GENOMIC DNA]</scope>
    <source>
        <strain evidence="9">7/96</strain>
    </source>
</reference>
<feature type="region of interest" description="Disordered" evidence="7">
    <location>
        <begin position="924"/>
        <end position="945"/>
    </location>
</feature>
<feature type="region of interest" description="Disordered" evidence="7">
    <location>
        <begin position="686"/>
        <end position="712"/>
    </location>
</feature>
<gene>
    <name evidence="9" type="ORF">DHEL01_v204724</name>
</gene>
<feature type="region of interest" description="Disordered" evidence="7">
    <location>
        <begin position="82"/>
        <end position="243"/>
    </location>
</feature>
<feature type="region of interest" description="Disordered" evidence="7">
    <location>
        <begin position="965"/>
        <end position="1081"/>
    </location>
</feature>